<name>A0ABR5GMR6_9HYPH</name>
<keyword evidence="4" id="KW-1185">Reference proteome</keyword>
<gene>
    <name evidence="3" type="ORF">QR79_31840</name>
</gene>
<feature type="region of interest" description="Disordered" evidence="1">
    <location>
        <begin position="43"/>
        <end position="91"/>
    </location>
</feature>
<proteinExistence type="predicted"/>
<dbReference type="Proteomes" id="UP000036471">
    <property type="component" value="Unassembled WGS sequence"/>
</dbReference>
<sequence length="91" mass="9162">LSGWVGGLLALHLGWTWAFLALAVPAGLALMMALWLEETCAPGGQDGAGAACSQSNPPEGDDEPPQGDDPPEAAEEAEPRRRGAVGAPAGS</sequence>
<feature type="compositionally biased region" description="Acidic residues" evidence="1">
    <location>
        <begin position="59"/>
        <end position="76"/>
    </location>
</feature>
<dbReference type="InterPro" id="IPR036259">
    <property type="entry name" value="MFS_trans_sf"/>
</dbReference>
<keyword evidence="2" id="KW-1133">Transmembrane helix</keyword>
<evidence type="ECO:0000256" key="2">
    <source>
        <dbReference type="SAM" id="Phobius"/>
    </source>
</evidence>
<evidence type="ECO:0000313" key="4">
    <source>
        <dbReference type="Proteomes" id="UP000036471"/>
    </source>
</evidence>
<dbReference type="EMBL" id="JTHG01000531">
    <property type="protein sequence ID" value="KMO09821.1"/>
    <property type="molecule type" value="Genomic_DNA"/>
</dbReference>
<organism evidence="3 4">
    <name type="scientific">Methylobacterium indicum</name>
    <dbReference type="NCBI Taxonomy" id="1775910"/>
    <lineage>
        <taxon>Bacteria</taxon>
        <taxon>Pseudomonadati</taxon>
        <taxon>Pseudomonadota</taxon>
        <taxon>Alphaproteobacteria</taxon>
        <taxon>Hyphomicrobiales</taxon>
        <taxon>Methylobacteriaceae</taxon>
        <taxon>Methylobacterium</taxon>
    </lineage>
</organism>
<keyword evidence="2" id="KW-0812">Transmembrane</keyword>
<feature type="transmembrane region" description="Helical" evidence="2">
    <location>
        <begin position="15"/>
        <end position="36"/>
    </location>
</feature>
<feature type="non-terminal residue" evidence="3">
    <location>
        <position position="1"/>
    </location>
</feature>
<evidence type="ECO:0000256" key="1">
    <source>
        <dbReference type="SAM" id="MobiDB-lite"/>
    </source>
</evidence>
<evidence type="ECO:0000313" key="3">
    <source>
        <dbReference type="EMBL" id="KMO09821.1"/>
    </source>
</evidence>
<accession>A0ABR5GMR6</accession>
<evidence type="ECO:0008006" key="5">
    <source>
        <dbReference type="Google" id="ProtNLM"/>
    </source>
</evidence>
<protein>
    <recommendedName>
        <fullName evidence="5">MFS transporter</fullName>
    </recommendedName>
</protein>
<comment type="caution">
    <text evidence="3">The sequence shown here is derived from an EMBL/GenBank/DDBJ whole genome shotgun (WGS) entry which is preliminary data.</text>
</comment>
<dbReference type="SUPFAM" id="SSF103473">
    <property type="entry name" value="MFS general substrate transporter"/>
    <property type="match status" value="1"/>
</dbReference>
<keyword evidence="2" id="KW-0472">Membrane</keyword>
<reference evidence="3 4" key="1">
    <citation type="submission" date="2014-11" db="EMBL/GenBank/DDBJ databases">
        <title>Comparative genomics of Methylobacterium species.</title>
        <authorList>
            <person name="Chaudhry V."/>
            <person name="Patil P.B."/>
        </authorList>
    </citation>
    <scope>NUCLEOTIDE SEQUENCE [LARGE SCALE GENOMIC DNA]</scope>
    <source>
        <strain evidence="3 4">SE3.6</strain>
    </source>
</reference>
<dbReference type="Gene3D" id="1.20.1250.20">
    <property type="entry name" value="MFS general substrate transporter like domains"/>
    <property type="match status" value="1"/>
</dbReference>